<feature type="compositionally biased region" description="Basic and acidic residues" evidence="1">
    <location>
        <begin position="121"/>
        <end position="130"/>
    </location>
</feature>
<evidence type="ECO:0000313" key="2">
    <source>
        <dbReference type="EMBL" id="CAK7219765.1"/>
    </source>
</evidence>
<comment type="caution">
    <text evidence="2">The sequence shown here is derived from an EMBL/GenBank/DDBJ whole genome shotgun (WGS) entry which is preliminary data.</text>
</comment>
<feature type="compositionally biased region" description="Low complexity" evidence="1">
    <location>
        <begin position="217"/>
        <end position="227"/>
    </location>
</feature>
<feature type="compositionally biased region" description="Low complexity" evidence="1">
    <location>
        <begin position="406"/>
        <end position="419"/>
    </location>
</feature>
<evidence type="ECO:0000313" key="3">
    <source>
        <dbReference type="Proteomes" id="UP001642405"/>
    </source>
</evidence>
<feature type="region of interest" description="Disordered" evidence="1">
    <location>
        <begin position="1"/>
        <end position="130"/>
    </location>
</feature>
<dbReference type="Proteomes" id="UP001642405">
    <property type="component" value="Unassembled WGS sequence"/>
</dbReference>
<evidence type="ECO:0000256" key="1">
    <source>
        <dbReference type="SAM" id="MobiDB-lite"/>
    </source>
</evidence>
<accession>A0ABP0BJX4</accession>
<feature type="compositionally biased region" description="Basic and acidic residues" evidence="1">
    <location>
        <begin position="91"/>
        <end position="108"/>
    </location>
</feature>
<feature type="compositionally biased region" description="Low complexity" evidence="1">
    <location>
        <begin position="336"/>
        <end position="346"/>
    </location>
</feature>
<feature type="region of interest" description="Disordered" evidence="1">
    <location>
        <begin position="149"/>
        <end position="197"/>
    </location>
</feature>
<sequence length="435" mass="47984">MMATYNNNNNNNAHPLPAAPVGGASMAPPAPVQYAQHHQQGQQQPPQQYQQAPPQMSRRESQASRPKSRSFSFRSDRSHSQKGTILASQKLEPETHAEKEAKRLHSKADPTMAMVEAEPSEPDKSNPTRYRWERPLDTIRSFEAAIDGGYTRKSSYPNEESTTFSRRSSYYTQSNNNARYPQDSYYGRPQSHMPTSTSAYDLRQSLHGRGESYYDQGGYNNNNNNNNNGGGGSYNGSYYGNGNGPRQRYSRIQSEPQIHGHMGRPDQMNGQNNIYPIPNNHRSYETVASGAGSSGTGGEPAGYQTDPTSSDNSSIERRQSPSKLNMMGQGGQAYPGYQNGAYQNGGYNNGGYNNGGPKRASPPIQLSSAPMQQQQQQPPVNQMSQMQNGAPMAPIKNVISRKPTNSSQQAAQKLAAPAAAEKRKSWFSKRFSRQN</sequence>
<feature type="compositionally biased region" description="Basic residues" evidence="1">
    <location>
        <begin position="425"/>
        <end position="435"/>
    </location>
</feature>
<dbReference type="Pfam" id="PF10295">
    <property type="entry name" value="DUF2406"/>
    <property type="match status" value="1"/>
</dbReference>
<reference evidence="2 3" key="1">
    <citation type="submission" date="2024-01" db="EMBL/GenBank/DDBJ databases">
        <authorList>
            <person name="Allen C."/>
            <person name="Tagirdzhanova G."/>
        </authorList>
    </citation>
    <scope>NUCLEOTIDE SEQUENCE [LARGE SCALE GENOMIC DNA]</scope>
</reference>
<name>A0ABP0BJX4_9PEZI</name>
<dbReference type="PANTHER" id="PTHR28186">
    <property type="entry name" value="MEIOTICALLY UP-REGULATED GENE 9 PROTEIN"/>
    <property type="match status" value="1"/>
</dbReference>
<dbReference type="EMBL" id="CAWUHB010000018">
    <property type="protein sequence ID" value="CAK7219765.1"/>
    <property type="molecule type" value="Genomic_DNA"/>
</dbReference>
<feature type="compositionally biased region" description="Low complexity" evidence="1">
    <location>
        <begin position="1"/>
        <end position="12"/>
    </location>
</feature>
<dbReference type="PANTHER" id="PTHR28186:SF1">
    <property type="entry name" value="MEIOTICALLY UP-REGULATED GENE 9 PROTEIN"/>
    <property type="match status" value="1"/>
</dbReference>
<gene>
    <name evidence="2" type="ORF">SCUCBS95973_003929</name>
</gene>
<feature type="compositionally biased region" description="Low complexity" evidence="1">
    <location>
        <begin position="161"/>
        <end position="174"/>
    </location>
</feature>
<feature type="region of interest" description="Disordered" evidence="1">
    <location>
        <begin position="209"/>
        <end position="249"/>
    </location>
</feature>
<organism evidence="2 3">
    <name type="scientific">Sporothrix curviconia</name>
    <dbReference type="NCBI Taxonomy" id="1260050"/>
    <lineage>
        <taxon>Eukaryota</taxon>
        <taxon>Fungi</taxon>
        <taxon>Dikarya</taxon>
        <taxon>Ascomycota</taxon>
        <taxon>Pezizomycotina</taxon>
        <taxon>Sordariomycetes</taxon>
        <taxon>Sordariomycetidae</taxon>
        <taxon>Ophiostomatales</taxon>
        <taxon>Ophiostomataceae</taxon>
        <taxon>Sporothrix</taxon>
    </lineage>
</organism>
<protein>
    <submittedName>
        <fullName evidence="2">Uncharacterized protein</fullName>
    </submittedName>
</protein>
<feature type="compositionally biased region" description="Gly residues" evidence="1">
    <location>
        <begin position="228"/>
        <end position="243"/>
    </location>
</feature>
<feature type="compositionally biased region" description="Low complexity" evidence="1">
    <location>
        <begin position="33"/>
        <end position="55"/>
    </location>
</feature>
<dbReference type="InterPro" id="IPR018809">
    <property type="entry name" value="DUF2406"/>
</dbReference>
<feature type="compositionally biased region" description="Low complexity" evidence="1">
    <location>
        <begin position="365"/>
        <end position="387"/>
    </location>
</feature>
<keyword evidence="3" id="KW-1185">Reference proteome</keyword>
<feature type="region of interest" description="Disordered" evidence="1">
    <location>
        <begin position="279"/>
        <end position="435"/>
    </location>
</feature>
<proteinExistence type="predicted"/>